<dbReference type="AlphaFoldDB" id="A0A2S1LX43"/>
<dbReference type="RefSeq" id="WP_108729246.1">
    <property type="nucleotide sequence ID" value="NZ_CP025785.1"/>
</dbReference>
<keyword evidence="2" id="KW-1185">Reference proteome</keyword>
<protein>
    <submittedName>
        <fullName evidence="1">Uncharacterized protein</fullName>
    </submittedName>
</protein>
<gene>
    <name evidence="1" type="ORF">CR532_02490</name>
</gene>
<organism evidence="1 2">
    <name type="scientific">Candidatus Borreliella tachyglossi</name>
    <dbReference type="NCBI Taxonomy" id="1964448"/>
    <lineage>
        <taxon>Bacteria</taxon>
        <taxon>Pseudomonadati</taxon>
        <taxon>Spirochaetota</taxon>
        <taxon>Spirochaetia</taxon>
        <taxon>Spirochaetales</taxon>
        <taxon>Borreliaceae</taxon>
        <taxon>Borreliella</taxon>
    </lineage>
</organism>
<proteinExistence type="predicted"/>
<name>A0A2S1LX43_9SPIR</name>
<evidence type="ECO:0000313" key="2">
    <source>
        <dbReference type="Proteomes" id="UP000244655"/>
    </source>
</evidence>
<dbReference type="EMBL" id="CP025785">
    <property type="protein sequence ID" value="AWG42846.1"/>
    <property type="molecule type" value="Genomic_DNA"/>
</dbReference>
<accession>A0A2S1LX43</accession>
<evidence type="ECO:0000313" key="1">
    <source>
        <dbReference type="EMBL" id="AWG42846.1"/>
    </source>
</evidence>
<sequence length="75" mass="8570">MFTFDLGISGVDWTTLFSKLITVVSYPIVAFGFDKGFKIYVKDLIPDFKYLIQMLKVDILGLWVAGYDIFSFPGF</sequence>
<dbReference type="Proteomes" id="UP000244655">
    <property type="component" value="Chromosome"/>
</dbReference>
<dbReference type="OrthoDB" id="9811110at2"/>
<reference evidence="1 2" key="1">
    <citation type="submission" date="2018-01" db="EMBL/GenBank/DDBJ databases">
        <title>Genome sequence of Borrelia tachyglossi.</title>
        <authorList>
            <person name="Gofton A.W."/>
        </authorList>
    </citation>
    <scope>NUCLEOTIDE SEQUENCE [LARGE SCALE GENOMIC DNA]</scope>
    <source>
        <strain evidence="1 2">Bc-F10-1268</strain>
    </source>
</reference>